<evidence type="ECO:0000313" key="3">
    <source>
        <dbReference type="Proteomes" id="UP000807306"/>
    </source>
</evidence>
<evidence type="ECO:0000313" key="2">
    <source>
        <dbReference type="EMBL" id="KAF9521926.1"/>
    </source>
</evidence>
<evidence type="ECO:0000256" key="1">
    <source>
        <dbReference type="SAM" id="MobiDB-lite"/>
    </source>
</evidence>
<organism evidence="2 3">
    <name type="scientific">Crepidotus variabilis</name>
    <dbReference type="NCBI Taxonomy" id="179855"/>
    <lineage>
        <taxon>Eukaryota</taxon>
        <taxon>Fungi</taxon>
        <taxon>Dikarya</taxon>
        <taxon>Basidiomycota</taxon>
        <taxon>Agaricomycotina</taxon>
        <taxon>Agaricomycetes</taxon>
        <taxon>Agaricomycetidae</taxon>
        <taxon>Agaricales</taxon>
        <taxon>Agaricineae</taxon>
        <taxon>Crepidotaceae</taxon>
        <taxon>Crepidotus</taxon>
    </lineage>
</organism>
<reference evidence="2" key="1">
    <citation type="submission" date="2020-11" db="EMBL/GenBank/DDBJ databases">
        <authorList>
            <consortium name="DOE Joint Genome Institute"/>
            <person name="Ahrendt S."/>
            <person name="Riley R."/>
            <person name="Andreopoulos W."/>
            <person name="Labutti K."/>
            <person name="Pangilinan J."/>
            <person name="Ruiz-Duenas F.J."/>
            <person name="Barrasa J.M."/>
            <person name="Sanchez-Garcia M."/>
            <person name="Camarero S."/>
            <person name="Miyauchi S."/>
            <person name="Serrano A."/>
            <person name="Linde D."/>
            <person name="Babiker R."/>
            <person name="Drula E."/>
            <person name="Ayuso-Fernandez I."/>
            <person name="Pacheco R."/>
            <person name="Padilla G."/>
            <person name="Ferreira P."/>
            <person name="Barriuso J."/>
            <person name="Kellner H."/>
            <person name="Castanera R."/>
            <person name="Alfaro M."/>
            <person name="Ramirez L."/>
            <person name="Pisabarro A.G."/>
            <person name="Kuo A."/>
            <person name="Tritt A."/>
            <person name="Lipzen A."/>
            <person name="He G."/>
            <person name="Yan M."/>
            <person name="Ng V."/>
            <person name="Cullen D."/>
            <person name="Martin F."/>
            <person name="Rosso M.-N."/>
            <person name="Henrissat B."/>
            <person name="Hibbett D."/>
            <person name="Martinez A.T."/>
            <person name="Grigoriev I.V."/>
        </authorList>
    </citation>
    <scope>NUCLEOTIDE SEQUENCE</scope>
    <source>
        <strain evidence="2">CBS 506.95</strain>
    </source>
</reference>
<feature type="region of interest" description="Disordered" evidence="1">
    <location>
        <begin position="1"/>
        <end position="28"/>
    </location>
</feature>
<name>A0A9P6JI07_9AGAR</name>
<dbReference type="EMBL" id="MU157973">
    <property type="protein sequence ID" value="KAF9521926.1"/>
    <property type="molecule type" value="Genomic_DNA"/>
</dbReference>
<accession>A0A9P6JI07</accession>
<proteinExistence type="predicted"/>
<dbReference type="AlphaFoldDB" id="A0A9P6JI07"/>
<protein>
    <submittedName>
        <fullName evidence="2">Uncharacterized protein</fullName>
    </submittedName>
</protein>
<dbReference type="Proteomes" id="UP000807306">
    <property type="component" value="Unassembled WGS sequence"/>
</dbReference>
<comment type="caution">
    <text evidence="2">The sequence shown here is derived from an EMBL/GenBank/DDBJ whole genome shotgun (WGS) entry which is preliminary data.</text>
</comment>
<gene>
    <name evidence="2" type="ORF">CPB83DRAFT_900107</name>
</gene>
<sequence length="252" mass="28351">MTNHFDVNQNNTQPSMPPPTRTSSPTQNHSFFFSSYNRQDSSPDNSISHYTLTSNVLFSSSDEESAYPELPPRLPTDTDASGGILTDKFDSLWDSSLGLLSSWSSVSLAFASESKSDTLTLVWKSIALKCISFCIVTSASSSQAYTFITPQLAFKERPNVIELFTKDFKAINWAVNFNGVKFDLTRIQGWYATSYTVEVFAFDREGDYIVEATNVMEPFVINIPTSLIDPQFFYQTSPHPSVTCQKHTLWYI</sequence>
<keyword evidence="3" id="KW-1185">Reference proteome</keyword>
<feature type="compositionally biased region" description="Polar residues" evidence="1">
    <location>
        <begin position="1"/>
        <end position="13"/>
    </location>
</feature>